<proteinExistence type="predicted"/>
<name>A0A0F8YUH9_9ZZZZ</name>
<organism evidence="1">
    <name type="scientific">marine sediment metagenome</name>
    <dbReference type="NCBI Taxonomy" id="412755"/>
    <lineage>
        <taxon>unclassified sequences</taxon>
        <taxon>metagenomes</taxon>
        <taxon>ecological metagenomes</taxon>
    </lineage>
</organism>
<feature type="non-terminal residue" evidence="1">
    <location>
        <position position="75"/>
    </location>
</feature>
<dbReference type="AlphaFoldDB" id="A0A0F8YUH9"/>
<accession>A0A0F8YUH9</accession>
<protein>
    <submittedName>
        <fullName evidence="1">Uncharacterized protein</fullName>
    </submittedName>
</protein>
<gene>
    <name evidence="1" type="ORF">LCGC14_3112800</name>
</gene>
<evidence type="ECO:0000313" key="1">
    <source>
        <dbReference type="EMBL" id="KKK51656.1"/>
    </source>
</evidence>
<dbReference type="EMBL" id="LAZR01067402">
    <property type="protein sequence ID" value="KKK51656.1"/>
    <property type="molecule type" value="Genomic_DNA"/>
</dbReference>
<sequence length="75" mass="7646">MGANTVAVLMVETELPIMMTCADAAIPKGTVLKLSTPFTVAASSANADLFGGIAAEEKISGDGKLQIAVYRGGIF</sequence>
<reference evidence="1" key="1">
    <citation type="journal article" date="2015" name="Nature">
        <title>Complex archaea that bridge the gap between prokaryotes and eukaryotes.</title>
        <authorList>
            <person name="Spang A."/>
            <person name="Saw J.H."/>
            <person name="Jorgensen S.L."/>
            <person name="Zaremba-Niedzwiedzka K."/>
            <person name="Martijn J."/>
            <person name="Lind A.E."/>
            <person name="van Eijk R."/>
            <person name="Schleper C."/>
            <person name="Guy L."/>
            <person name="Ettema T.J."/>
        </authorList>
    </citation>
    <scope>NUCLEOTIDE SEQUENCE</scope>
</reference>
<comment type="caution">
    <text evidence="1">The sequence shown here is derived from an EMBL/GenBank/DDBJ whole genome shotgun (WGS) entry which is preliminary data.</text>
</comment>